<evidence type="ECO:0000313" key="16">
    <source>
        <dbReference type="Proteomes" id="UP000488776"/>
    </source>
</evidence>
<dbReference type="GO" id="GO:0046677">
    <property type="term" value="P:response to antibiotic"/>
    <property type="evidence" value="ECO:0007669"/>
    <property type="project" value="UniProtKB-KW"/>
</dbReference>
<dbReference type="Pfam" id="PF01061">
    <property type="entry name" value="ABC2_membrane"/>
    <property type="match status" value="1"/>
</dbReference>
<keyword evidence="6 11" id="KW-0812">Transmembrane</keyword>
<evidence type="ECO:0000256" key="1">
    <source>
        <dbReference type="ARBA" id="ARBA00004651"/>
    </source>
</evidence>
<dbReference type="InterPro" id="IPR047817">
    <property type="entry name" value="ABC2_TM_bact-type"/>
</dbReference>
<name>A0A0H2NV44_BIFBI</name>
<evidence type="ECO:0000256" key="9">
    <source>
        <dbReference type="ARBA" id="ARBA00023136"/>
    </source>
</evidence>
<dbReference type="GO" id="GO:0015920">
    <property type="term" value="P:lipopolysaccharide transport"/>
    <property type="evidence" value="ECO:0007669"/>
    <property type="project" value="TreeGrafter"/>
</dbReference>
<keyword evidence="8 11" id="KW-1133">Transmembrane helix</keyword>
<evidence type="ECO:0000256" key="5">
    <source>
        <dbReference type="ARBA" id="ARBA00022597"/>
    </source>
</evidence>
<evidence type="ECO:0000259" key="12">
    <source>
        <dbReference type="PROSITE" id="PS51012"/>
    </source>
</evidence>
<evidence type="ECO:0000313" key="14">
    <source>
        <dbReference type="EMBL" id="RHJ24581.1"/>
    </source>
</evidence>
<keyword evidence="10" id="KW-0046">Antibiotic resistance</keyword>
<comment type="subcellular location">
    <subcellularLocation>
        <location evidence="1 11">Cell membrane</location>
        <topology evidence="1 11">Multi-pass membrane protein</topology>
    </subcellularLocation>
</comment>
<comment type="similarity">
    <text evidence="2 11">Belongs to the ABC-2 integral membrane protein family.</text>
</comment>
<dbReference type="RefSeq" id="WP_003812645.1">
    <property type="nucleotide sequence ID" value="NZ_AP018132.1"/>
</dbReference>
<gene>
    <name evidence="14" type="ORF">DW137_00465</name>
    <name evidence="13" type="ORF">G5T23_03185</name>
</gene>
<keyword evidence="3 11" id="KW-0813">Transport</keyword>
<feature type="transmembrane region" description="Helical" evidence="11">
    <location>
        <begin position="110"/>
        <end position="138"/>
    </location>
</feature>
<feature type="transmembrane region" description="Helical" evidence="11">
    <location>
        <begin position="181"/>
        <end position="202"/>
    </location>
</feature>
<dbReference type="PANTHER" id="PTHR30413">
    <property type="entry name" value="INNER MEMBRANE TRANSPORT PERMEASE"/>
    <property type="match status" value="1"/>
</dbReference>
<evidence type="ECO:0000256" key="6">
    <source>
        <dbReference type="ARBA" id="ARBA00022692"/>
    </source>
</evidence>
<dbReference type="Proteomes" id="UP000283727">
    <property type="component" value="Unassembled WGS sequence"/>
</dbReference>
<evidence type="ECO:0000256" key="2">
    <source>
        <dbReference type="ARBA" id="ARBA00007783"/>
    </source>
</evidence>
<evidence type="ECO:0000256" key="8">
    <source>
        <dbReference type="ARBA" id="ARBA00022989"/>
    </source>
</evidence>
<feature type="transmembrane region" description="Helical" evidence="11">
    <location>
        <begin position="239"/>
        <end position="257"/>
    </location>
</feature>
<feature type="transmembrane region" description="Helical" evidence="11">
    <location>
        <begin position="71"/>
        <end position="89"/>
    </location>
</feature>
<keyword evidence="4 11" id="KW-1003">Cell membrane</keyword>
<dbReference type="PIRSF" id="PIRSF006648">
    <property type="entry name" value="DrrB"/>
    <property type="match status" value="1"/>
</dbReference>
<comment type="caution">
    <text evidence="14">The sequence shown here is derived from an EMBL/GenBank/DDBJ whole genome shotgun (WGS) entry which is preliminary data.</text>
</comment>
<keyword evidence="9 11" id="KW-0472">Membrane</keyword>
<accession>A0A0H2NV44</accession>
<feature type="transmembrane region" description="Helical" evidence="11">
    <location>
        <begin position="150"/>
        <end position="169"/>
    </location>
</feature>
<evidence type="ECO:0000313" key="13">
    <source>
        <dbReference type="EMBL" id="NGG36058.1"/>
    </source>
</evidence>
<feature type="transmembrane region" description="Helical" evidence="11">
    <location>
        <begin position="39"/>
        <end position="59"/>
    </location>
</feature>
<proteinExistence type="inferred from homology"/>
<feature type="domain" description="ABC transmembrane type-2" evidence="12">
    <location>
        <begin position="36"/>
        <end position="260"/>
    </location>
</feature>
<organism evidence="14 15">
    <name type="scientific">Bifidobacterium bifidum</name>
    <dbReference type="NCBI Taxonomy" id="1681"/>
    <lineage>
        <taxon>Bacteria</taxon>
        <taxon>Bacillati</taxon>
        <taxon>Actinomycetota</taxon>
        <taxon>Actinomycetes</taxon>
        <taxon>Bifidobacteriales</taxon>
        <taxon>Bifidobacteriaceae</taxon>
        <taxon>Bifidobacterium</taxon>
    </lineage>
</organism>
<evidence type="ECO:0000256" key="4">
    <source>
        <dbReference type="ARBA" id="ARBA00022475"/>
    </source>
</evidence>
<evidence type="ECO:0000256" key="11">
    <source>
        <dbReference type="RuleBase" id="RU361157"/>
    </source>
</evidence>
<dbReference type="PROSITE" id="PS51012">
    <property type="entry name" value="ABC_TM2"/>
    <property type="match status" value="1"/>
</dbReference>
<dbReference type="GO" id="GO:0043190">
    <property type="term" value="C:ATP-binding cassette (ABC) transporter complex"/>
    <property type="evidence" value="ECO:0007669"/>
    <property type="project" value="InterPro"/>
</dbReference>
<evidence type="ECO:0000313" key="15">
    <source>
        <dbReference type="Proteomes" id="UP000283727"/>
    </source>
</evidence>
<evidence type="ECO:0000256" key="10">
    <source>
        <dbReference type="ARBA" id="ARBA00023251"/>
    </source>
</evidence>
<dbReference type="GO" id="GO:0140359">
    <property type="term" value="F:ABC-type transporter activity"/>
    <property type="evidence" value="ECO:0007669"/>
    <property type="project" value="InterPro"/>
</dbReference>
<evidence type="ECO:0000256" key="3">
    <source>
        <dbReference type="ARBA" id="ARBA00022448"/>
    </source>
</evidence>
<keyword evidence="5" id="KW-0762">Sugar transport</keyword>
<dbReference type="EMBL" id="QRLR01000001">
    <property type="protein sequence ID" value="RHJ24581.1"/>
    <property type="molecule type" value="Genomic_DNA"/>
</dbReference>
<keyword evidence="7" id="KW-0972">Capsule biogenesis/degradation</keyword>
<dbReference type="Proteomes" id="UP000488776">
    <property type="component" value="Unassembled WGS sequence"/>
</dbReference>
<reference evidence="14 15" key="1">
    <citation type="submission" date="2018-08" db="EMBL/GenBank/DDBJ databases">
        <title>A genome reference for cultivated species of the human gut microbiota.</title>
        <authorList>
            <person name="Zou Y."/>
            <person name="Xue W."/>
            <person name="Luo G."/>
        </authorList>
    </citation>
    <scope>NUCLEOTIDE SEQUENCE [LARGE SCALE GENOMIC DNA]</scope>
    <source>
        <strain evidence="14 15">AM12-10</strain>
    </source>
</reference>
<dbReference type="InterPro" id="IPR013525">
    <property type="entry name" value="ABC2_TM"/>
</dbReference>
<evidence type="ECO:0000256" key="7">
    <source>
        <dbReference type="ARBA" id="ARBA00022903"/>
    </source>
</evidence>
<dbReference type="EMBL" id="JAAJBJ010000002">
    <property type="protein sequence ID" value="NGG36058.1"/>
    <property type="molecule type" value="Genomic_DNA"/>
</dbReference>
<sequence length="268" mass="31256">MFATLKQVVGENWHWRRQVWNLAKIDLVKTYRGAALGKIWLFAKPAVYILVFWVALKFGLRSSSDVNGKPFLLWLAAGVFPWFFMSDMITTGSDVYRRYPYLVNRIKFPLSLISTFYTLSLLIIFACMMAFTIVVALLTGVHLGRYMLQLPLVMVFMFLFWVAWSMALSPLSAISRDFSNLLKTLGTPFFWLSGILFDISGWPRTARLVASFNPVTWVVQSVRDCFIYNKWFFTDWESFLPFLFVLLIFVVLALHNYHRLYMEVPDVL</sequence>
<dbReference type="PANTHER" id="PTHR30413:SF10">
    <property type="entry name" value="CAPSULE POLYSACCHARIDE EXPORT INNER-MEMBRANE PROTEIN CTRC"/>
    <property type="match status" value="1"/>
</dbReference>
<protein>
    <recommendedName>
        <fullName evidence="11">Transport permease protein</fullName>
    </recommendedName>
</protein>
<dbReference type="AlphaFoldDB" id="A0A0H2NV44"/>
<reference evidence="13 16" key="2">
    <citation type="submission" date="2020-02" db="EMBL/GenBank/DDBJ databases">
        <title>Antibiotic susceptibility profiles of lactic acid bacteria isolated from the human vagina and genetic basis of atypical resistances.</title>
        <authorList>
            <person name="Sirichoat A."/>
            <person name="Florez A.B."/>
            <person name="Vazquez L."/>
            <person name="Buppasiri P."/>
            <person name="Panya M."/>
            <person name="Lulitanond V."/>
            <person name="Mayo B."/>
        </authorList>
    </citation>
    <scope>NUCLEOTIDE SEQUENCE [LARGE SCALE GENOMIC DNA]</scope>
    <source>
        <strain evidence="13 16">VA07-1AN</strain>
    </source>
</reference>
<dbReference type="InterPro" id="IPR000412">
    <property type="entry name" value="ABC_2_transport"/>
</dbReference>